<feature type="domain" description="Peptidase M10 metallopeptidase" evidence="6">
    <location>
        <begin position="88"/>
        <end position="252"/>
    </location>
</feature>
<dbReference type="Gene3D" id="3.40.390.10">
    <property type="entry name" value="Collagenase (Catalytic Domain)"/>
    <property type="match status" value="1"/>
</dbReference>
<sequence>MIKLFSFVTTFLLLLALTTSVSAQSQIPERNGDYPDPEHPGVRVRVFVHEAGKPQPPTSSPVLTCTNPDSTAVVDPLSWKLPTGPWTYQLNLSSVPSSVGSTNLPTIAGSAFGEWQSAQGKVAFVKGASTTTNKQALDFKNIVSWGRTSGTALAVTYTRYYTATHLVADVDTIMNQKFPWSWTNPAANDCSLYDSRYDAQDILTHEIGHWMGLADEYTQEYADNTMFGYGSKGETKKNTLTTGDKTGLTAIYH</sequence>
<keyword evidence="5" id="KW-0732">Signal</keyword>
<dbReference type="InterPro" id="IPR024079">
    <property type="entry name" value="MetalloPept_cat_dom_sf"/>
</dbReference>
<evidence type="ECO:0000259" key="6">
    <source>
        <dbReference type="Pfam" id="PF00413"/>
    </source>
</evidence>
<evidence type="ECO:0000313" key="7">
    <source>
        <dbReference type="EMBL" id="OGE43879.1"/>
    </source>
</evidence>
<dbReference type="GO" id="GO:0004222">
    <property type="term" value="F:metalloendopeptidase activity"/>
    <property type="evidence" value="ECO:0007669"/>
    <property type="project" value="InterPro"/>
</dbReference>
<feature type="signal peptide" evidence="5">
    <location>
        <begin position="1"/>
        <end position="23"/>
    </location>
</feature>
<dbReference type="GO" id="GO:0008270">
    <property type="term" value="F:zinc ion binding"/>
    <property type="evidence" value="ECO:0007669"/>
    <property type="project" value="InterPro"/>
</dbReference>
<dbReference type="GO" id="GO:0031012">
    <property type="term" value="C:extracellular matrix"/>
    <property type="evidence" value="ECO:0007669"/>
    <property type="project" value="InterPro"/>
</dbReference>
<evidence type="ECO:0000256" key="5">
    <source>
        <dbReference type="SAM" id="SignalP"/>
    </source>
</evidence>
<dbReference type="GO" id="GO:0006508">
    <property type="term" value="P:proteolysis"/>
    <property type="evidence" value="ECO:0007669"/>
    <property type="project" value="UniProtKB-KW"/>
</dbReference>
<protein>
    <recommendedName>
        <fullName evidence="6">Peptidase M10 metallopeptidase domain-containing protein</fullName>
    </recommendedName>
</protein>
<evidence type="ECO:0000256" key="1">
    <source>
        <dbReference type="ARBA" id="ARBA00022670"/>
    </source>
</evidence>
<keyword evidence="1" id="KW-0645">Protease</keyword>
<keyword evidence="3" id="KW-0378">Hydrolase</keyword>
<name>A0A1F5KSS6_9BACT</name>
<gene>
    <name evidence="7" type="ORF">A3B45_02510</name>
</gene>
<dbReference type="Proteomes" id="UP000178565">
    <property type="component" value="Unassembled WGS sequence"/>
</dbReference>
<dbReference type="Pfam" id="PF00413">
    <property type="entry name" value="Peptidase_M10"/>
    <property type="match status" value="1"/>
</dbReference>
<proteinExistence type="predicted"/>
<dbReference type="SUPFAM" id="SSF55486">
    <property type="entry name" value="Metalloproteases ('zincins'), catalytic domain"/>
    <property type="match status" value="1"/>
</dbReference>
<dbReference type="AlphaFoldDB" id="A0A1F5KSS6"/>
<feature type="chain" id="PRO_5009519134" description="Peptidase M10 metallopeptidase domain-containing protein" evidence="5">
    <location>
        <begin position="24"/>
        <end position="253"/>
    </location>
</feature>
<evidence type="ECO:0000256" key="2">
    <source>
        <dbReference type="ARBA" id="ARBA00022723"/>
    </source>
</evidence>
<keyword evidence="4" id="KW-0862">Zinc</keyword>
<organism evidence="7 8">
    <name type="scientific">Candidatus Daviesbacteria bacterium RIFCSPLOWO2_01_FULL_39_12</name>
    <dbReference type="NCBI Taxonomy" id="1797785"/>
    <lineage>
        <taxon>Bacteria</taxon>
        <taxon>Candidatus Daviesiibacteriota</taxon>
    </lineage>
</organism>
<evidence type="ECO:0000256" key="4">
    <source>
        <dbReference type="ARBA" id="ARBA00022833"/>
    </source>
</evidence>
<comment type="caution">
    <text evidence="7">The sequence shown here is derived from an EMBL/GenBank/DDBJ whole genome shotgun (WGS) entry which is preliminary data.</text>
</comment>
<evidence type="ECO:0000256" key="3">
    <source>
        <dbReference type="ARBA" id="ARBA00022801"/>
    </source>
</evidence>
<keyword evidence="2" id="KW-0479">Metal-binding</keyword>
<evidence type="ECO:0000313" key="8">
    <source>
        <dbReference type="Proteomes" id="UP000178565"/>
    </source>
</evidence>
<dbReference type="InterPro" id="IPR001818">
    <property type="entry name" value="Pept_M10_metallopeptidase"/>
</dbReference>
<dbReference type="EMBL" id="MFDM01000011">
    <property type="protein sequence ID" value="OGE43879.1"/>
    <property type="molecule type" value="Genomic_DNA"/>
</dbReference>
<dbReference type="STRING" id="1797785.A3B45_02510"/>
<accession>A0A1F5KSS6</accession>
<reference evidence="7 8" key="1">
    <citation type="journal article" date="2016" name="Nat. Commun.">
        <title>Thousands of microbial genomes shed light on interconnected biogeochemical processes in an aquifer system.</title>
        <authorList>
            <person name="Anantharaman K."/>
            <person name="Brown C.T."/>
            <person name="Hug L.A."/>
            <person name="Sharon I."/>
            <person name="Castelle C.J."/>
            <person name="Probst A.J."/>
            <person name="Thomas B.C."/>
            <person name="Singh A."/>
            <person name="Wilkins M.J."/>
            <person name="Karaoz U."/>
            <person name="Brodie E.L."/>
            <person name="Williams K.H."/>
            <person name="Hubbard S.S."/>
            <person name="Banfield J.F."/>
        </authorList>
    </citation>
    <scope>NUCLEOTIDE SEQUENCE [LARGE SCALE GENOMIC DNA]</scope>
</reference>